<gene>
    <name evidence="1" type="ORF">MML48_9g00014676</name>
</gene>
<keyword evidence="2" id="KW-1185">Reference proteome</keyword>
<name>A0ACB9SGY2_HOLOL</name>
<comment type="caution">
    <text evidence="1">The sequence shown here is derived from an EMBL/GenBank/DDBJ whole genome shotgun (WGS) entry which is preliminary data.</text>
</comment>
<evidence type="ECO:0000313" key="2">
    <source>
        <dbReference type="Proteomes" id="UP001056778"/>
    </source>
</evidence>
<reference evidence="1" key="1">
    <citation type="submission" date="2022-04" db="EMBL/GenBank/DDBJ databases">
        <title>Chromosome-scale genome assembly of Holotrichia oblita Faldermann.</title>
        <authorList>
            <person name="Rongchong L."/>
        </authorList>
    </citation>
    <scope>NUCLEOTIDE SEQUENCE</scope>
    <source>
        <strain evidence="1">81SQS9</strain>
    </source>
</reference>
<proteinExistence type="predicted"/>
<organism evidence="1 2">
    <name type="scientific">Holotrichia oblita</name>
    <name type="common">Chafer beetle</name>
    <dbReference type="NCBI Taxonomy" id="644536"/>
    <lineage>
        <taxon>Eukaryota</taxon>
        <taxon>Metazoa</taxon>
        <taxon>Ecdysozoa</taxon>
        <taxon>Arthropoda</taxon>
        <taxon>Hexapoda</taxon>
        <taxon>Insecta</taxon>
        <taxon>Pterygota</taxon>
        <taxon>Neoptera</taxon>
        <taxon>Endopterygota</taxon>
        <taxon>Coleoptera</taxon>
        <taxon>Polyphaga</taxon>
        <taxon>Scarabaeiformia</taxon>
        <taxon>Scarabaeidae</taxon>
        <taxon>Melolonthinae</taxon>
        <taxon>Holotrichia</taxon>
    </lineage>
</organism>
<dbReference type="Proteomes" id="UP001056778">
    <property type="component" value="Chromosome 9"/>
</dbReference>
<sequence length="158" mass="18364">MFQYIATAVVFSKGKPYRKPINTNKYLVCSIIIMIAICSYITVHPANWILDTLEMIIPPFHDARLMILVIALVNFFAAFIVEELLVDCLMDKKLKPKFFNMERSKKKYLKIQYDLSNGEWPLLEQNEDFSLPCTQNSSIKSRLNGIYNEGFEIVDEKL</sequence>
<dbReference type="EMBL" id="CM043023">
    <property type="protein sequence ID" value="KAI4454544.1"/>
    <property type="molecule type" value="Genomic_DNA"/>
</dbReference>
<evidence type="ECO:0000313" key="1">
    <source>
        <dbReference type="EMBL" id="KAI4454544.1"/>
    </source>
</evidence>
<accession>A0ACB9SGY2</accession>
<protein>
    <submittedName>
        <fullName evidence="1">Cation-transporting atpase-related</fullName>
    </submittedName>
</protein>